<organism evidence="3 4">
    <name type="scientific">Pedobacter polaris</name>
    <dbReference type="NCBI Taxonomy" id="2571273"/>
    <lineage>
        <taxon>Bacteria</taxon>
        <taxon>Pseudomonadati</taxon>
        <taxon>Bacteroidota</taxon>
        <taxon>Sphingobacteriia</taxon>
        <taxon>Sphingobacteriales</taxon>
        <taxon>Sphingobacteriaceae</taxon>
        <taxon>Pedobacter</taxon>
    </lineage>
</organism>
<dbReference type="InterPro" id="IPR050640">
    <property type="entry name" value="Bact_2-comp_sensor_kinase"/>
</dbReference>
<keyword evidence="1" id="KW-1133">Transmembrane helix</keyword>
<dbReference type="GO" id="GO:0016020">
    <property type="term" value="C:membrane"/>
    <property type="evidence" value="ECO:0007669"/>
    <property type="project" value="InterPro"/>
</dbReference>
<gene>
    <name evidence="3" type="ORF">FA048_08885</name>
</gene>
<dbReference type="OrthoDB" id="9792992at2"/>
<feature type="transmembrane region" description="Helical" evidence="1">
    <location>
        <begin position="74"/>
        <end position="93"/>
    </location>
</feature>
<dbReference type="Pfam" id="PF06580">
    <property type="entry name" value="His_kinase"/>
    <property type="match status" value="1"/>
</dbReference>
<dbReference type="InterPro" id="IPR036890">
    <property type="entry name" value="HATPase_C_sf"/>
</dbReference>
<feature type="domain" description="Signal transduction histidine kinase internal region" evidence="2">
    <location>
        <begin position="153"/>
        <end position="231"/>
    </location>
</feature>
<evidence type="ECO:0000256" key="1">
    <source>
        <dbReference type="SAM" id="Phobius"/>
    </source>
</evidence>
<dbReference type="PANTHER" id="PTHR34220">
    <property type="entry name" value="SENSOR HISTIDINE KINASE YPDA"/>
    <property type="match status" value="1"/>
</dbReference>
<dbReference type="GO" id="GO:0000155">
    <property type="term" value="F:phosphorelay sensor kinase activity"/>
    <property type="evidence" value="ECO:0007669"/>
    <property type="project" value="InterPro"/>
</dbReference>
<evidence type="ECO:0000313" key="4">
    <source>
        <dbReference type="Proteomes" id="UP000309488"/>
    </source>
</evidence>
<dbReference type="Gene3D" id="3.30.565.10">
    <property type="entry name" value="Histidine kinase-like ATPase, C-terminal domain"/>
    <property type="match status" value="1"/>
</dbReference>
<reference evidence="3 4" key="1">
    <citation type="submission" date="2019-04" db="EMBL/GenBank/DDBJ databases">
        <title>Pedobacter sp. RP-3-22 sp. nov., isolated from Arctic soil.</title>
        <authorList>
            <person name="Dahal R.H."/>
            <person name="Kim D.-U."/>
        </authorList>
    </citation>
    <scope>NUCLEOTIDE SEQUENCE [LARGE SCALE GENOMIC DNA]</scope>
    <source>
        <strain evidence="3 4">RP-3-22</strain>
    </source>
</reference>
<dbReference type="InterPro" id="IPR010559">
    <property type="entry name" value="Sig_transdc_His_kin_internal"/>
</dbReference>
<keyword evidence="4" id="KW-1185">Reference proteome</keyword>
<dbReference type="PANTHER" id="PTHR34220:SF7">
    <property type="entry name" value="SENSOR HISTIDINE KINASE YPDA"/>
    <property type="match status" value="1"/>
</dbReference>
<dbReference type="AlphaFoldDB" id="A0A4U1CQC4"/>
<comment type="caution">
    <text evidence="3">The sequence shown here is derived from an EMBL/GenBank/DDBJ whole genome shotgun (WGS) entry which is preliminary data.</text>
</comment>
<feature type="transmembrane region" description="Helical" evidence="1">
    <location>
        <begin position="44"/>
        <end position="62"/>
    </location>
</feature>
<proteinExistence type="predicted"/>
<keyword evidence="1" id="KW-0472">Membrane</keyword>
<feature type="transmembrane region" description="Helical" evidence="1">
    <location>
        <begin position="113"/>
        <end position="139"/>
    </location>
</feature>
<dbReference type="Proteomes" id="UP000309488">
    <property type="component" value="Unassembled WGS sequence"/>
</dbReference>
<dbReference type="EMBL" id="SWBR01000002">
    <property type="protein sequence ID" value="TKC10297.1"/>
    <property type="molecule type" value="Genomic_DNA"/>
</dbReference>
<keyword evidence="1" id="KW-0812">Transmembrane</keyword>
<protein>
    <recommendedName>
        <fullName evidence="2">Signal transduction histidine kinase internal region domain-containing protein</fullName>
    </recommendedName>
</protein>
<evidence type="ECO:0000259" key="2">
    <source>
        <dbReference type="Pfam" id="PF06580"/>
    </source>
</evidence>
<feature type="transmembrane region" description="Helical" evidence="1">
    <location>
        <begin position="16"/>
        <end position="38"/>
    </location>
</feature>
<sequence>MNFLNLKKITIKQLQWLAWIAIFLVSFFSMVTVDAFTWSLTYSLINTGFYAIIIYGNINWLFPRYYERNKKFIYVILVIVFLTLCGFGRGYLITFVYNTFFSIKPITIEWYRLIYLSISGIVIFILSFMLRIVLAYFVLKQQTEDILLQKTTAELNLLKSQVQPHFLFNTLNNIYYEAYLEAPKTAELIERLAAMMRYFVDESPKTEVTISTELNFLENYIALEKIRIRHQISINFIKDYSTDHLLPPMLMMTFVENIFKHGIDKLSDKNQIEITLTALDGNLLFKTVNSSNKNTVDKGGFGIENLKKRLTILYGNRFELHTELIANCYTAYFKIPI</sequence>
<accession>A0A4U1CQC4</accession>
<dbReference type="RefSeq" id="WP_136839990.1">
    <property type="nucleotide sequence ID" value="NZ_SWBR01000002.1"/>
</dbReference>
<evidence type="ECO:0000313" key="3">
    <source>
        <dbReference type="EMBL" id="TKC10297.1"/>
    </source>
</evidence>
<name>A0A4U1CQC4_9SPHI</name>